<evidence type="ECO:0000313" key="3">
    <source>
        <dbReference type="EMBL" id="MED6153637.1"/>
    </source>
</evidence>
<reference evidence="3 4" key="1">
    <citation type="journal article" date="2023" name="Plants (Basel)">
        <title>Bridging the Gap: Combining Genomics and Transcriptomics Approaches to Understand Stylosanthes scabra, an Orphan Legume from the Brazilian Caatinga.</title>
        <authorList>
            <person name="Ferreira-Neto J.R.C."/>
            <person name="da Silva M.D."/>
            <person name="Binneck E."/>
            <person name="de Melo N.F."/>
            <person name="da Silva R.H."/>
            <person name="de Melo A.L.T.M."/>
            <person name="Pandolfi V."/>
            <person name="Bustamante F.O."/>
            <person name="Brasileiro-Vidal A.C."/>
            <person name="Benko-Iseppon A.M."/>
        </authorList>
    </citation>
    <scope>NUCLEOTIDE SEQUENCE [LARGE SCALE GENOMIC DNA]</scope>
    <source>
        <tissue evidence="3">Leaves</tissue>
    </source>
</reference>
<name>A0ABU6TXR5_9FABA</name>
<evidence type="ECO:0000256" key="1">
    <source>
        <dbReference type="SAM" id="MobiDB-lite"/>
    </source>
</evidence>
<proteinExistence type="predicted"/>
<dbReference type="EMBL" id="JASCZI010094148">
    <property type="protein sequence ID" value="MED6153637.1"/>
    <property type="molecule type" value="Genomic_DNA"/>
</dbReference>
<keyword evidence="4" id="KW-1185">Reference proteome</keyword>
<protein>
    <recommendedName>
        <fullName evidence="2">Putative plant transposon protein domain-containing protein</fullName>
    </recommendedName>
</protein>
<feature type="domain" description="Putative plant transposon protein" evidence="2">
    <location>
        <begin position="61"/>
        <end position="253"/>
    </location>
</feature>
<dbReference type="InterPro" id="IPR046796">
    <property type="entry name" value="Transposase_32_dom"/>
</dbReference>
<feature type="region of interest" description="Disordered" evidence="1">
    <location>
        <begin position="274"/>
        <end position="302"/>
    </location>
</feature>
<accession>A0ABU6TXR5</accession>
<feature type="compositionally biased region" description="Low complexity" evidence="1">
    <location>
        <begin position="283"/>
        <end position="302"/>
    </location>
</feature>
<comment type="caution">
    <text evidence="3">The sequence shown here is derived from an EMBL/GenBank/DDBJ whole genome shotgun (WGS) entry which is preliminary data.</text>
</comment>
<evidence type="ECO:0000259" key="2">
    <source>
        <dbReference type="Pfam" id="PF20167"/>
    </source>
</evidence>
<organism evidence="3 4">
    <name type="scientific">Stylosanthes scabra</name>
    <dbReference type="NCBI Taxonomy" id="79078"/>
    <lineage>
        <taxon>Eukaryota</taxon>
        <taxon>Viridiplantae</taxon>
        <taxon>Streptophyta</taxon>
        <taxon>Embryophyta</taxon>
        <taxon>Tracheophyta</taxon>
        <taxon>Spermatophyta</taxon>
        <taxon>Magnoliopsida</taxon>
        <taxon>eudicotyledons</taxon>
        <taxon>Gunneridae</taxon>
        <taxon>Pentapetalae</taxon>
        <taxon>rosids</taxon>
        <taxon>fabids</taxon>
        <taxon>Fabales</taxon>
        <taxon>Fabaceae</taxon>
        <taxon>Papilionoideae</taxon>
        <taxon>50 kb inversion clade</taxon>
        <taxon>dalbergioids sensu lato</taxon>
        <taxon>Dalbergieae</taxon>
        <taxon>Pterocarpus clade</taxon>
        <taxon>Stylosanthes</taxon>
    </lineage>
</organism>
<dbReference type="Proteomes" id="UP001341840">
    <property type="component" value="Unassembled WGS sequence"/>
</dbReference>
<gene>
    <name evidence="3" type="ORF">PIB30_104117</name>
</gene>
<sequence length="382" mass="44551">MADRKRKGNVVSSSSQVTPRFKTLYHEAHFNSKLSARRILPELILQTDEHVFNPIRFQIHQRKWEKFTKPIQAVGHLMVKEFYGNAWEPDKAKRKPLTYTSTMRGTEVSFAPSNIKKVLKLRKDPLPNAPSYHERKANKDFRLDHILYDMFQEGAEWVRHRDGRPHCIRRSDLEPMPKGWYEFVCRSIFPTTNHSELTVERAMLIHSIIIGGNINVGEIIAKQIYKFIYKADISSSLPFPSIIAALCADARIPAIPNDTLIPQEPPIVAESIARTREPRAKNPRQTRQATPPQQQPQVQHQQEFSASFYTHFDTSMSQIHRSLDQQQEENRKSFEDINTRMDQMDDQLSFFAIPIKWPMNKCSSLIEIQQDSSRRWRCKESQ</sequence>
<dbReference type="Pfam" id="PF20167">
    <property type="entry name" value="Transposase_32"/>
    <property type="match status" value="1"/>
</dbReference>
<evidence type="ECO:0000313" key="4">
    <source>
        <dbReference type="Proteomes" id="UP001341840"/>
    </source>
</evidence>